<feature type="transmembrane region" description="Helical" evidence="1">
    <location>
        <begin position="62"/>
        <end position="81"/>
    </location>
</feature>
<reference evidence="3" key="1">
    <citation type="submission" date="2020-11" db="EMBL/GenBank/DDBJ databases">
        <title>Connecting structure to function with the recovery of over 1000 high-quality activated sludge metagenome-assembled genomes encoding full-length rRNA genes using long-read sequencing.</title>
        <authorList>
            <person name="Singleton C.M."/>
            <person name="Petriglieri F."/>
            <person name="Kristensen J.M."/>
            <person name="Kirkegaard R.H."/>
            <person name="Michaelsen T.Y."/>
            <person name="Andersen M.H."/>
            <person name="Karst S.M."/>
            <person name="Dueholm M.S."/>
            <person name="Nielsen P.H."/>
            <person name="Albertsen M."/>
        </authorList>
    </citation>
    <scope>NUCLEOTIDE SEQUENCE</scope>
    <source>
        <strain evidence="3">Fred_18-Q3-R57-64_BAT3C.431</strain>
    </source>
</reference>
<dbReference type="GO" id="GO:0016020">
    <property type="term" value="C:membrane"/>
    <property type="evidence" value="ECO:0007669"/>
    <property type="project" value="InterPro"/>
</dbReference>
<dbReference type="InterPro" id="IPR037185">
    <property type="entry name" value="EmrE-like"/>
</dbReference>
<dbReference type="EMBL" id="CP064981">
    <property type="protein sequence ID" value="QQR93095.1"/>
    <property type="molecule type" value="Genomic_DNA"/>
</dbReference>
<dbReference type="InterPro" id="IPR000620">
    <property type="entry name" value="EamA_dom"/>
</dbReference>
<proteinExistence type="predicted"/>
<dbReference type="Proteomes" id="UP000596004">
    <property type="component" value="Chromosome"/>
</dbReference>
<evidence type="ECO:0000313" key="3">
    <source>
        <dbReference type="EMBL" id="QQR93095.1"/>
    </source>
</evidence>
<feature type="transmembrane region" description="Helical" evidence="1">
    <location>
        <begin position="276"/>
        <end position="294"/>
    </location>
</feature>
<feature type="transmembrane region" description="Helical" evidence="1">
    <location>
        <begin position="6"/>
        <end position="24"/>
    </location>
</feature>
<feature type="transmembrane region" description="Helical" evidence="1">
    <location>
        <begin position="214"/>
        <end position="234"/>
    </location>
</feature>
<keyword evidence="1" id="KW-0812">Transmembrane</keyword>
<evidence type="ECO:0000256" key="1">
    <source>
        <dbReference type="SAM" id="Phobius"/>
    </source>
</evidence>
<accession>A0A7T9I256</accession>
<evidence type="ECO:0000259" key="2">
    <source>
        <dbReference type="Pfam" id="PF00892"/>
    </source>
</evidence>
<feature type="transmembrane region" description="Helical" evidence="1">
    <location>
        <begin position="93"/>
        <end position="112"/>
    </location>
</feature>
<name>A0A7T9I256_9ARCH</name>
<feature type="domain" description="EamA" evidence="2">
    <location>
        <begin position="2"/>
        <end position="135"/>
    </location>
</feature>
<keyword evidence="1" id="KW-1133">Transmembrane helix</keyword>
<sequence>MSWLLLAFIGTVCMAVANIIDKFLLEKRIKNPHVPVIMDGFLALIFSAGIALFYPISSISLFDLALCVVSGALFTFVLIFYFKAVQADDVSRIIPLFNLLPLVVLLLSIFVVGHVFSFNQYAGILLLLIGAFVISIEDIRTPRMSPGIIFALVVVLVGGFNTLLIERLLVTIDFVTVYFYGRIGGFLAAALLFLAHRKDFMHAIVHPKKSGLNFIIISEAFALFGLLVYTQAYSVEKAALVSAISYAQPVIVFLLVIFLSLYFPTTIREKITHSNLIQKIMAIALVTLGAILLGY</sequence>
<feature type="transmembrane region" description="Helical" evidence="1">
    <location>
        <begin position="148"/>
        <end position="165"/>
    </location>
</feature>
<dbReference type="AlphaFoldDB" id="A0A7T9I256"/>
<gene>
    <name evidence="3" type="ORF">IPJ89_02555</name>
</gene>
<feature type="transmembrane region" description="Helical" evidence="1">
    <location>
        <begin position="246"/>
        <end position="264"/>
    </location>
</feature>
<feature type="transmembrane region" description="Helical" evidence="1">
    <location>
        <begin position="118"/>
        <end position="136"/>
    </location>
</feature>
<keyword evidence="1" id="KW-0472">Membrane</keyword>
<dbReference type="Pfam" id="PF00892">
    <property type="entry name" value="EamA"/>
    <property type="match status" value="1"/>
</dbReference>
<dbReference type="SUPFAM" id="SSF103481">
    <property type="entry name" value="Multidrug resistance efflux transporter EmrE"/>
    <property type="match status" value="1"/>
</dbReference>
<feature type="transmembrane region" description="Helical" evidence="1">
    <location>
        <begin position="177"/>
        <end position="194"/>
    </location>
</feature>
<protein>
    <submittedName>
        <fullName evidence="3">EamA family transporter</fullName>
    </submittedName>
</protein>
<feature type="transmembrane region" description="Helical" evidence="1">
    <location>
        <begin position="36"/>
        <end position="56"/>
    </location>
</feature>
<organism evidence="3">
    <name type="scientific">Candidatus Iainarchaeum sp</name>
    <dbReference type="NCBI Taxonomy" id="3101447"/>
    <lineage>
        <taxon>Archaea</taxon>
        <taxon>Candidatus Iainarchaeota</taxon>
        <taxon>Candidatus Iainarchaeia</taxon>
        <taxon>Candidatus Iainarchaeales</taxon>
        <taxon>Candidatus Iainarchaeaceae</taxon>
        <taxon>Candidatus Iainarchaeum</taxon>
    </lineage>
</organism>